<dbReference type="FunFam" id="3.40.50.1820:FF:000154">
    <property type="entry name" value="Alpha/beta hydrolase"/>
    <property type="match status" value="1"/>
</dbReference>
<organism evidence="2 3">
    <name type="scientific">Paramecium sonneborni</name>
    <dbReference type="NCBI Taxonomy" id="65129"/>
    <lineage>
        <taxon>Eukaryota</taxon>
        <taxon>Sar</taxon>
        <taxon>Alveolata</taxon>
        <taxon>Ciliophora</taxon>
        <taxon>Intramacronucleata</taxon>
        <taxon>Oligohymenophorea</taxon>
        <taxon>Peniculida</taxon>
        <taxon>Parameciidae</taxon>
        <taxon>Paramecium</taxon>
    </lineage>
</organism>
<dbReference type="Proteomes" id="UP000692954">
    <property type="component" value="Unassembled WGS sequence"/>
</dbReference>
<proteinExistence type="predicted"/>
<feature type="domain" description="Serine aminopeptidase S33" evidence="1">
    <location>
        <begin position="53"/>
        <end position="287"/>
    </location>
</feature>
<dbReference type="AlphaFoldDB" id="A0A8S1RJ09"/>
<name>A0A8S1RJ09_9CILI</name>
<dbReference type="Pfam" id="PF12146">
    <property type="entry name" value="Hydrolase_4"/>
    <property type="match status" value="1"/>
</dbReference>
<sequence length="303" mass="35219">MHWFQKSEKDIRNERIQNAIPEEQYRMIRQYCVQRNNIIKLHTYRCFTKSNQSPQSVTIFFHGLNEHLGLYAHIAQALSKQANSVCVGFDYRGFGRSEGLRGWLESKEQHIEDCTRFILLIKQLYPGVQLFSLGQSLGGLTSYIIGMNNLVHGTILITPALMDNYYNRPYLKKLAILLGKFIPTWSPFPASFPNVSKNPQILDDHMKDPFINWNATLPGTARNLLKMMREAPNTFQYYHKPFLVISGGMDQAIDPDVGHELIKLSPSIDKELIYYENMWHDCIAEQEILEIIPKIVEWIKKRQ</sequence>
<evidence type="ECO:0000313" key="2">
    <source>
        <dbReference type="EMBL" id="CAD8127020.1"/>
    </source>
</evidence>
<dbReference type="InterPro" id="IPR051044">
    <property type="entry name" value="MAG_DAG_Lipase"/>
</dbReference>
<gene>
    <name evidence="2" type="ORF">PSON_ATCC_30995.1.T1720071</name>
</gene>
<evidence type="ECO:0000259" key="1">
    <source>
        <dbReference type="Pfam" id="PF12146"/>
    </source>
</evidence>
<dbReference type="PANTHER" id="PTHR11614">
    <property type="entry name" value="PHOSPHOLIPASE-RELATED"/>
    <property type="match status" value="1"/>
</dbReference>
<protein>
    <recommendedName>
        <fullName evidence="1">Serine aminopeptidase S33 domain-containing protein</fullName>
    </recommendedName>
</protein>
<dbReference type="InterPro" id="IPR022742">
    <property type="entry name" value="Hydrolase_4"/>
</dbReference>
<evidence type="ECO:0000313" key="3">
    <source>
        <dbReference type="Proteomes" id="UP000692954"/>
    </source>
</evidence>
<reference evidence="2" key="1">
    <citation type="submission" date="2021-01" db="EMBL/GenBank/DDBJ databases">
        <authorList>
            <consortium name="Genoscope - CEA"/>
            <person name="William W."/>
        </authorList>
    </citation>
    <scope>NUCLEOTIDE SEQUENCE</scope>
</reference>
<accession>A0A8S1RJ09</accession>
<keyword evidence="3" id="KW-1185">Reference proteome</keyword>
<comment type="caution">
    <text evidence="2">The sequence shown here is derived from an EMBL/GenBank/DDBJ whole genome shotgun (WGS) entry which is preliminary data.</text>
</comment>
<dbReference type="OrthoDB" id="2498029at2759"/>
<dbReference type="EMBL" id="CAJJDN010000172">
    <property type="protein sequence ID" value="CAD8127020.1"/>
    <property type="molecule type" value="Genomic_DNA"/>
</dbReference>